<dbReference type="OrthoDB" id="439808at2759"/>
<dbReference type="SMART" id="SM00360">
    <property type="entry name" value="RRM"/>
    <property type="match status" value="2"/>
</dbReference>
<comment type="subcellular location">
    <subcellularLocation>
        <location evidence="2">Nucleus</location>
    </subcellularLocation>
</comment>
<keyword evidence="6 8" id="KW-0694">RNA-binding</keyword>
<feature type="compositionally biased region" description="Low complexity" evidence="9">
    <location>
        <begin position="192"/>
        <end position="202"/>
    </location>
</feature>
<comment type="similarity">
    <text evidence="3">Belongs to the RRT5 family.</text>
</comment>
<feature type="compositionally biased region" description="Polar residues" evidence="9">
    <location>
        <begin position="180"/>
        <end position="191"/>
    </location>
</feature>
<evidence type="ECO:0000256" key="6">
    <source>
        <dbReference type="ARBA" id="ARBA00022884"/>
    </source>
</evidence>
<feature type="compositionally biased region" description="Polar residues" evidence="9">
    <location>
        <begin position="127"/>
        <end position="137"/>
    </location>
</feature>
<evidence type="ECO:0000256" key="2">
    <source>
        <dbReference type="ARBA" id="ARBA00004123"/>
    </source>
</evidence>
<keyword evidence="12" id="KW-1185">Reference proteome</keyword>
<dbReference type="GO" id="GO:0003729">
    <property type="term" value="F:mRNA binding"/>
    <property type="evidence" value="ECO:0007669"/>
    <property type="project" value="TreeGrafter"/>
</dbReference>
<evidence type="ECO:0000313" key="11">
    <source>
        <dbReference type="EMBL" id="CCE78618.1"/>
    </source>
</evidence>
<feature type="compositionally biased region" description="Polar residues" evidence="9">
    <location>
        <begin position="487"/>
        <end position="498"/>
    </location>
</feature>
<dbReference type="InterPro" id="IPR035979">
    <property type="entry name" value="RBD_domain_sf"/>
</dbReference>
<dbReference type="InParanoid" id="G8YPN3"/>
<dbReference type="EMBL" id="FO082056">
    <property type="protein sequence ID" value="CCE78618.1"/>
    <property type="molecule type" value="Genomic_DNA"/>
</dbReference>
<dbReference type="InterPro" id="IPR012677">
    <property type="entry name" value="Nucleotide-bd_a/b_plait_sf"/>
</dbReference>
<feature type="compositionally biased region" description="Basic and acidic residues" evidence="9">
    <location>
        <begin position="398"/>
        <end position="438"/>
    </location>
</feature>
<gene>
    <name evidence="11" type="primary">Piso0_000643</name>
    <name evidence="11" type="ORF">GNLVRS01_PISO0D00971g</name>
</gene>
<feature type="compositionally biased region" description="Basic and acidic residues" evidence="9">
    <location>
        <begin position="215"/>
        <end position="226"/>
    </location>
</feature>
<dbReference type="HOGENOM" id="CLU_042558_0_0_1"/>
<feature type="compositionally biased region" description="Basic and acidic residues" evidence="9">
    <location>
        <begin position="145"/>
        <end position="155"/>
    </location>
</feature>
<dbReference type="Pfam" id="PF00076">
    <property type="entry name" value="RRM_1"/>
    <property type="match status" value="1"/>
</dbReference>
<dbReference type="CDD" id="cd12409">
    <property type="entry name" value="RRM1_RRT5"/>
    <property type="match status" value="1"/>
</dbReference>
<evidence type="ECO:0000259" key="10">
    <source>
        <dbReference type="PROSITE" id="PS50102"/>
    </source>
</evidence>
<dbReference type="Gene3D" id="3.30.70.330">
    <property type="match status" value="2"/>
</dbReference>
<dbReference type="InterPro" id="IPR000504">
    <property type="entry name" value="RRM_dom"/>
</dbReference>
<evidence type="ECO:0000256" key="5">
    <source>
        <dbReference type="ARBA" id="ARBA00022737"/>
    </source>
</evidence>
<accession>G8YPN3</accession>
<dbReference type="eggNOG" id="ENOG502RZDM">
    <property type="taxonomic scope" value="Eukaryota"/>
</dbReference>
<evidence type="ECO:0000256" key="3">
    <source>
        <dbReference type="ARBA" id="ARBA00006567"/>
    </source>
</evidence>
<dbReference type="PROSITE" id="PS50102">
    <property type="entry name" value="RRM"/>
    <property type="match status" value="1"/>
</dbReference>
<feature type="region of interest" description="Disordered" evidence="9">
    <location>
        <begin position="344"/>
        <end position="498"/>
    </location>
</feature>
<dbReference type="InterPro" id="IPR034244">
    <property type="entry name" value="Rrt5_RRM1"/>
</dbReference>
<evidence type="ECO:0000256" key="8">
    <source>
        <dbReference type="PROSITE-ProRule" id="PRU00176"/>
    </source>
</evidence>
<organism evidence="11 12">
    <name type="scientific">Pichia sorbitophila (strain ATCC MYA-4447 / BCRC 22081 / CBS 7064 / NBRC 10061 / NRRL Y-12695)</name>
    <name type="common">Hybrid yeast</name>
    <dbReference type="NCBI Taxonomy" id="559304"/>
    <lineage>
        <taxon>Eukaryota</taxon>
        <taxon>Fungi</taxon>
        <taxon>Dikarya</taxon>
        <taxon>Ascomycota</taxon>
        <taxon>Saccharomycotina</taxon>
        <taxon>Pichiomycetes</taxon>
        <taxon>Debaryomycetaceae</taxon>
        <taxon>Millerozyma</taxon>
    </lineage>
</organism>
<evidence type="ECO:0000256" key="4">
    <source>
        <dbReference type="ARBA" id="ARBA00015811"/>
    </source>
</evidence>
<feature type="region of interest" description="Disordered" evidence="9">
    <location>
        <begin position="110"/>
        <end position="245"/>
    </location>
</feature>
<dbReference type="FunCoup" id="G8YPN3">
    <property type="interactions" value="282"/>
</dbReference>
<feature type="compositionally biased region" description="Polar residues" evidence="9">
    <location>
        <begin position="349"/>
        <end position="360"/>
    </location>
</feature>
<reference evidence="11 12" key="1">
    <citation type="journal article" date="2012" name="G3 (Bethesda)">
        <title>Pichia sorbitophila, an interspecies yeast hybrid reveals early steps of genome resolution following polyploidization.</title>
        <authorList>
            <person name="Leh Louis V."/>
            <person name="Despons L."/>
            <person name="Friedrich A."/>
            <person name="Martin T."/>
            <person name="Durrens P."/>
            <person name="Casaregola S."/>
            <person name="Neuveglise C."/>
            <person name="Fairhead C."/>
            <person name="Marck C."/>
            <person name="Cruz J.A."/>
            <person name="Straub M.L."/>
            <person name="Kugler V."/>
            <person name="Sacerdot C."/>
            <person name="Uzunov Z."/>
            <person name="Thierry A."/>
            <person name="Weiss S."/>
            <person name="Bleykasten C."/>
            <person name="De Montigny J."/>
            <person name="Jacques N."/>
            <person name="Jung P."/>
            <person name="Lemaire M."/>
            <person name="Mallet S."/>
            <person name="Morel G."/>
            <person name="Richard G.F."/>
            <person name="Sarkar A."/>
            <person name="Savel G."/>
            <person name="Schacherer J."/>
            <person name="Seret M.L."/>
            <person name="Talla E."/>
            <person name="Samson G."/>
            <person name="Jubin C."/>
            <person name="Poulain J."/>
            <person name="Vacherie B."/>
            <person name="Barbe V."/>
            <person name="Pelletier E."/>
            <person name="Sherman D.J."/>
            <person name="Westhof E."/>
            <person name="Weissenbach J."/>
            <person name="Baret P.V."/>
            <person name="Wincker P."/>
            <person name="Gaillardin C."/>
            <person name="Dujon B."/>
            <person name="Souciet J.L."/>
        </authorList>
    </citation>
    <scope>NUCLEOTIDE SEQUENCE [LARGE SCALE GENOMIC DNA]</scope>
    <source>
        <strain evidence="12">ATCC MYA-4447 / BCRC 22081 / CBS 7064 / NBRC 10061 / NRRL Y-12695</strain>
    </source>
</reference>
<dbReference type="Proteomes" id="UP000005222">
    <property type="component" value="Chromosome D"/>
</dbReference>
<sequence>MAEVVPQSPFFDVTNDFKKRPRVYIKNLHFGTAEDELEEFLSKYDPVNVLIPSYTVRFSRSYKHRPFGIAYAEFKTIEDATKVVKELNGASFKDRPIYVKLHAPFKPKGKPIFGFRRRSTEEAKPNSAKTANSSQSTKSRKWPHRNKDVSQEGKENANAGDSQSPASYSNEQPSDKPVQPANSSLSPVTIQVNSENVSSSEVPENEHTSAASSGENDKSKATEESAKSGSKSSEIEQSDAETKPVSKDTIFLGKVHSKITDQEVREFFEGYQPTQIFIFKGAKRSRRGSLSFRQRTVSVLVTISNENDLSNAIDALKKKKLKGKYVLLEPAYLHKVEEVVEAAKRSANGAGNEQTTTAADQQDPKENVNDTSENDQVPKDVSNDESVPADQMNNTEKVQNHDNFVEEKSEPKTSKEDLQEEHTNAEQMENKPETKEAVNEDSGNGNHLEVPKKVSSPGIFAGDDAAKASPADIIPPKSTISEAVPNTEISTEFSSSQN</sequence>
<evidence type="ECO:0000256" key="1">
    <source>
        <dbReference type="ARBA" id="ARBA00003119"/>
    </source>
</evidence>
<dbReference type="GO" id="GO:0005730">
    <property type="term" value="C:nucleolus"/>
    <property type="evidence" value="ECO:0007669"/>
    <property type="project" value="TreeGrafter"/>
</dbReference>
<dbReference type="AlphaFoldDB" id="G8YPN3"/>
<evidence type="ECO:0000313" key="12">
    <source>
        <dbReference type="Proteomes" id="UP000005222"/>
    </source>
</evidence>
<feature type="compositionally biased region" description="Polar residues" evidence="9">
    <location>
        <begin position="159"/>
        <end position="172"/>
    </location>
</feature>
<feature type="domain" description="RRM" evidence="10">
    <location>
        <begin position="21"/>
        <end position="104"/>
    </location>
</feature>
<proteinExistence type="inferred from homology"/>
<dbReference type="STRING" id="559304.G8YPN3"/>
<dbReference type="PANTHER" id="PTHR48039:SF5">
    <property type="entry name" value="RNA-BINDING PROTEIN 28"/>
    <property type="match status" value="1"/>
</dbReference>
<comment type="function">
    <text evidence="1">May be involved in the modulation of rDNA transcription.</text>
</comment>
<dbReference type="PANTHER" id="PTHR48039">
    <property type="entry name" value="RNA-BINDING MOTIF PROTEIN 14B"/>
    <property type="match status" value="1"/>
</dbReference>
<dbReference type="SUPFAM" id="SSF54928">
    <property type="entry name" value="RNA-binding domain, RBD"/>
    <property type="match status" value="1"/>
</dbReference>
<keyword evidence="7" id="KW-0539">Nucleus</keyword>
<keyword evidence="5" id="KW-0677">Repeat</keyword>
<evidence type="ECO:0000256" key="7">
    <source>
        <dbReference type="ARBA" id="ARBA00023242"/>
    </source>
</evidence>
<protein>
    <recommendedName>
        <fullName evidence="4">Regulator of rDNA transcription protein 5</fullName>
    </recommendedName>
</protein>
<dbReference type="OMA" id="FVDMESH"/>
<evidence type="ECO:0000256" key="9">
    <source>
        <dbReference type="SAM" id="MobiDB-lite"/>
    </source>
</evidence>
<name>G8YPN3_PICSO</name>
<dbReference type="InterPro" id="IPR051945">
    <property type="entry name" value="RRM_MRD1_RNA_proc_ribogen"/>
</dbReference>